<name>A0A6A6KSL1_HEVBR</name>
<keyword evidence="3" id="KW-0479">Metal-binding</keyword>
<dbReference type="GO" id="GO:0016020">
    <property type="term" value="C:membrane"/>
    <property type="evidence" value="ECO:0007669"/>
    <property type="project" value="UniProtKB-SubCell"/>
</dbReference>
<gene>
    <name evidence="11" type="ORF">GH714_000051</name>
</gene>
<evidence type="ECO:0000256" key="1">
    <source>
        <dbReference type="ARBA" id="ARBA00004167"/>
    </source>
</evidence>
<dbReference type="PANTHER" id="PTHR47168">
    <property type="entry name" value="RING ZINC FINGER DOMAIN SUPERFAMILY PROTEIN-RELATED"/>
    <property type="match status" value="1"/>
</dbReference>
<evidence type="ECO:0000313" key="12">
    <source>
        <dbReference type="Proteomes" id="UP000467840"/>
    </source>
</evidence>
<dbReference type="InterPro" id="IPR013083">
    <property type="entry name" value="Znf_RING/FYVE/PHD"/>
</dbReference>
<dbReference type="Pfam" id="PF16205">
    <property type="entry name" value="Ribosomal_S17_N"/>
    <property type="match status" value="1"/>
</dbReference>
<comment type="subcellular location">
    <subcellularLocation>
        <location evidence="1">Membrane</location>
        <topology evidence="1">Single-pass membrane protein</topology>
    </subcellularLocation>
</comment>
<dbReference type="FunFam" id="3.30.40.10:FF:000388">
    <property type="entry name" value="Putative RING zinc finger domain superfamily protein"/>
    <property type="match status" value="1"/>
</dbReference>
<keyword evidence="7" id="KW-0472">Membrane</keyword>
<evidence type="ECO:0000256" key="5">
    <source>
        <dbReference type="ARBA" id="ARBA00022833"/>
    </source>
</evidence>
<dbReference type="SMART" id="SM00184">
    <property type="entry name" value="RING"/>
    <property type="match status" value="1"/>
</dbReference>
<sequence>MAEQTEKAFLKQPKVFLSSKKSGKGKRPGKGGNRFWKSIGLGFKTPREAIEGMRNGTQISQHTYPLAFVSKKEIMLSLANAGDHMDYSSTESTQNLTQHHHVSVCAKQQSPSTFRLETGLNDFHDETGSSSVSVGDTSFTHSFSNHSENSELHSQQVNVNDSLIEAPLDGSSLKTQPPAESLSSDAPLTSIVGQDTGNLHSDGETIADASMDGYTAESSSDVSGSSINSQPLPRSLLLSGEQEISNREARRNTRRMFWDAFSRNSSRRNSDFPTVVFTTSHADDLGSHDRWLLDFSGDLHYDGAGRESRYSGTRSDHRSGRRWQSRYEMPERFHDVYDEQGWQGSLCAMGRHPRRGTCSCESSFLDEESGSHANISQSQIFMLAGALFEVLEEIHHHRSSLSLSMLTRPAPEAVVNSFPLKNHKKSYETGSGMHDAHQCHICLIDYEEGDKIRVLPCSHEYHMLCVDKWLKEVHGVCPLCRDDVCKGVAEGSTSNPEIPAL</sequence>
<feature type="compositionally biased region" description="Low complexity" evidence="9">
    <location>
        <begin position="218"/>
        <end position="229"/>
    </location>
</feature>
<evidence type="ECO:0000256" key="8">
    <source>
        <dbReference type="PROSITE-ProRule" id="PRU00175"/>
    </source>
</evidence>
<dbReference type="Proteomes" id="UP000467840">
    <property type="component" value="Chromosome 13"/>
</dbReference>
<evidence type="ECO:0000256" key="3">
    <source>
        <dbReference type="ARBA" id="ARBA00022723"/>
    </source>
</evidence>
<comment type="caution">
    <text evidence="11">The sequence shown here is derived from an EMBL/GenBank/DDBJ whole genome shotgun (WGS) entry which is preliminary data.</text>
</comment>
<dbReference type="GO" id="GO:0008270">
    <property type="term" value="F:zinc ion binding"/>
    <property type="evidence" value="ECO:0007669"/>
    <property type="project" value="UniProtKB-KW"/>
</dbReference>
<feature type="compositionally biased region" description="Polar residues" evidence="9">
    <location>
        <begin position="181"/>
        <end position="199"/>
    </location>
</feature>
<accession>A0A6A6KSL1</accession>
<dbReference type="InterPro" id="IPR001841">
    <property type="entry name" value="Znf_RING"/>
</dbReference>
<feature type="region of interest" description="Disordered" evidence="9">
    <location>
        <begin position="1"/>
        <end position="38"/>
    </location>
</feature>
<protein>
    <recommendedName>
        <fullName evidence="10">RING-type domain-containing protein</fullName>
    </recommendedName>
</protein>
<evidence type="ECO:0000256" key="6">
    <source>
        <dbReference type="ARBA" id="ARBA00022989"/>
    </source>
</evidence>
<keyword evidence="12" id="KW-1185">Reference proteome</keyword>
<feature type="region of interest" description="Disordered" evidence="9">
    <location>
        <begin position="168"/>
        <end position="234"/>
    </location>
</feature>
<organism evidence="11 12">
    <name type="scientific">Hevea brasiliensis</name>
    <name type="common">Para rubber tree</name>
    <name type="synonym">Siphonia brasiliensis</name>
    <dbReference type="NCBI Taxonomy" id="3981"/>
    <lineage>
        <taxon>Eukaryota</taxon>
        <taxon>Viridiplantae</taxon>
        <taxon>Streptophyta</taxon>
        <taxon>Embryophyta</taxon>
        <taxon>Tracheophyta</taxon>
        <taxon>Spermatophyta</taxon>
        <taxon>Magnoliopsida</taxon>
        <taxon>eudicotyledons</taxon>
        <taxon>Gunneridae</taxon>
        <taxon>Pentapetalae</taxon>
        <taxon>rosids</taxon>
        <taxon>fabids</taxon>
        <taxon>Malpighiales</taxon>
        <taxon>Euphorbiaceae</taxon>
        <taxon>Crotonoideae</taxon>
        <taxon>Micrandreae</taxon>
        <taxon>Hevea</taxon>
    </lineage>
</organism>
<dbReference type="AlphaFoldDB" id="A0A6A6KSL1"/>
<reference evidence="11 12" key="1">
    <citation type="journal article" date="2020" name="Mol. Plant">
        <title>The Chromosome-Based Rubber Tree Genome Provides New Insights into Spurge Genome Evolution and Rubber Biosynthesis.</title>
        <authorList>
            <person name="Liu J."/>
            <person name="Shi C."/>
            <person name="Shi C.C."/>
            <person name="Li W."/>
            <person name="Zhang Q.J."/>
            <person name="Zhang Y."/>
            <person name="Li K."/>
            <person name="Lu H.F."/>
            <person name="Shi C."/>
            <person name="Zhu S.T."/>
            <person name="Xiao Z.Y."/>
            <person name="Nan H."/>
            <person name="Yue Y."/>
            <person name="Zhu X.G."/>
            <person name="Wu Y."/>
            <person name="Hong X.N."/>
            <person name="Fan G.Y."/>
            <person name="Tong Y."/>
            <person name="Zhang D."/>
            <person name="Mao C.L."/>
            <person name="Liu Y.L."/>
            <person name="Hao S.J."/>
            <person name="Liu W.Q."/>
            <person name="Lv M.Q."/>
            <person name="Zhang H.B."/>
            <person name="Liu Y."/>
            <person name="Hu-Tang G.R."/>
            <person name="Wang J.P."/>
            <person name="Wang J.H."/>
            <person name="Sun Y.H."/>
            <person name="Ni S.B."/>
            <person name="Chen W.B."/>
            <person name="Zhang X.C."/>
            <person name="Jiao Y.N."/>
            <person name="Eichler E.E."/>
            <person name="Li G.H."/>
            <person name="Liu X."/>
            <person name="Gao L.Z."/>
        </authorList>
    </citation>
    <scope>NUCLEOTIDE SEQUENCE [LARGE SCALE GENOMIC DNA]</scope>
    <source>
        <strain evidence="12">cv. GT1</strain>
        <tissue evidence="11">Leaf</tissue>
    </source>
</reference>
<dbReference type="Gene3D" id="2.40.50.1000">
    <property type="match status" value="1"/>
</dbReference>
<evidence type="ECO:0000313" key="11">
    <source>
        <dbReference type="EMBL" id="KAF2291990.1"/>
    </source>
</evidence>
<dbReference type="PROSITE" id="PS50089">
    <property type="entry name" value="ZF_RING_2"/>
    <property type="match status" value="1"/>
</dbReference>
<evidence type="ECO:0000256" key="4">
    <source>
        <dbReference type="ARBA" id="ARBA00022771"/>
    </source>
</evidence>
<keyword evidence="5" id="KW-0862">Zinc</keyword>
<proteinExistence type="predicted"/>
<dbReference type="InterPro" id="IPR051653">
    <property type="entry name" value="E3_ligase_sorting_rcpt"/>
</dbReference>
<keyword evidence="2" id="KW-0812">Transmembrane</keyword>
<dbReference type="EMBL" id="JAAGAX010000014">
    <property type="protein sequence ID" value="KAF2291990.1"/>
    <property type="molecule type" value="Genomic_DNA"/>
</dbReference>
<evidence type="ECO:0000259" key="10">
    <source>
        <dbReference type="PROSITE" id="PS50089"/>
    </source>
</evidence>
<keyword evidence="4 8" id="KW-0863">Zinc-finger</keyword>
<feature type="domain" description="RING-type" evidence="10">
    <location>
        <begin position="439"/>
        <end position="481"/>
    </location>
</feature>
<evidence type="ECO:0000256" key="9">
    <source>
        <dbReference type="SAM" id="MobiDB-lite"/>
    </source>
</evidence>
<dbReference type="PANTHER" id="PTHR47168:SF3">
    <property type="entry name" value="RING-TYPE DOMAIN-CONTAINING PROTEIN"/>
    <property type="match status" value="1"/>
</dbReference>
<evidence type="ECO:0000256" key="2">
    <source>
        <dbReference type="ARBA" id="ARBA00022692"/>
    </source>
</evidence>
<evidence type="ECO:0000256" key="7">
    <source>
        <dbReference type="ARBA" id="ARBA00023136"/>
    </source>
</evidence>
<dbReference type="Gene3D" id="3.30.40.10">
    <property type="entry name" value="Zinc/RING finger domain, C3HC4 (zinc finger)"/>
    <property type="match status" value="1"/>
</dbReference>
<keyword evidence="6" id="KW-1133">Transmembrane helix</keyword>
<dbReference type="SUPFAM" id="SSF57850">
    <property type="entry name" value="RING/U-box"/>
    <property type="match status" value="1"/>
</dbReference>
<dbReference type="Pfam" id="PF13639">
    <property type="entry name" value="zf-RING_2"/>
    <property type="match status" value="1"/>
</dbReference>
<dbReference type="InterPro" id="IPR032440">
    <property type="entry name" value="Ribosomal_uS17_N"/>
</dbReference>